<name>V4AIB9_LOTGI</name>
<accession>V4AIB9</accession>
<proteinExistence type="predicted"/>
<feature type="transmembrane region" description="Helical" evidence="1">
    <location>
        <begin position="25"/>
        <end position="42"/>
    </location>
</feature>
<dbReference type="KEGG" id="lgi:LOTGIDRAFT_176745"/>
<dbReference type="GeneID" id="20243968"/>
<feature type="transmembrane region" description="Helical" evidence="1">
    <location>
        <begin position="54"/>
        <end position="76"/>
    </location>
</feature>
<gene>
    <name evidence="2" type="ORF">LOTGIDRAFT_176745</name>
</gene>
<keyword evidence="1" id="KW-1133">Transmembrane helix</keyword>
<evidence type="ECO:0000256" key="1">
    <source>
        <dbReference type="SAM" id="Phobius"/>
    </source>
</evidence>
<dbReference type="RefSeq" id="XP_009056120.1">
    <property type="nucleotide sequence ID" value="XM_009057872.1"/>
</dbReference>
<feature type="non-terminal residue" evidence="2">
    <location>
        <position position="1"/>
    </location>
</feature>
<keyword evidence="1" id="KW-0472">Membrane</keyword>
<keyword evidence="1" id="KW-0812">Transmembrane</keyword>
<reference evidence="2 3" key="1">
    <citation type="journal article" date="2013" name="Nature">
        <title>Insights into bilaterian evolution from three spiralian genomes.</title>
        <authorList>
            <person name="Simakov O."/>
            <person name="Marletaz F."/>
            <person name="Cho S.J."/>
            <person name="Edsinger-Gonzales E."/>
            <person name="Havlak P."/>
            <person name="Hellsten U."/>
            <person name="Kuo D.H."/>
            <person name="Larsson T."/>
            <person name="Lv J."/>
            <person name="Arendt D."/>
            <person name="Savage R."/>
            <person name="Osoegawa K."/>
            <person name="de Jong P."/>
            <person name="Grimwood J."/>
            <person name="Chapman J.A."/>
            <person name="Shapiro H."/>
            <person name="Aerts A."/>
            <person name="Otillar R.P."/>
            <person name="Terry A.Y."/>
            <person name="Boore J.L."/>
            <person name="Grigoriev I.V."/>
            <person name="Lindberg D.R."/>
            <person name="Seaver E.C."/>
            <person name="Weisblat D.A."/>
            <person name="Putnam N.H."/>
            <person name="Rokhsar D.S."/>
        </authorList>
    </citation>
    <scope>NUCLEOTIDE SEQUENCE [LARGE SCALE GENOMIC DNA]</scope>
</reference>
<evidence type="ECO:0000313" key="3">
    <source>
        <dbReference type="Proteomes" id="UP000030746"/>
    </source>
</evidence>
<dbReference type="EMBL" id="KB201940">
    <property type="protein sequence ID" value="ESO93191.1"/>
    <property type="molecule type" value="Genomic_DNA"/>
</dbReference>
<organism evidence="2 3">
    <name type="scientific">Lottia gigantea</name>
    <name type="common">Giant owl limpet</name>
    <dbReference type="NCBI Taxonomy" id="225164"/>
    <lineage>
        <taxon>Eukaryota</taxon>
        <taxon>Metazoa</taxon>
        <taxon>Spiralia</taxon>
        <taxon>Lophotrochozoa</taxon>
        <taxon>Mollusca</taxon>
        <taxon>Gastropoda</taxon>
        <taxon>Patellogastropoda</taxon>
        <taxon>Lottioidea</taxon>
        <taxon>Lottiidae</taxon>
        <taxon>Lottia</taxon>
    </lineage>
</organism>
<feature type="non-terminal residue" evidence="2">
    <location>
        <position position="100"/>
    </location>
</feature>
<dbReference type="AlphaFoldDB" id="V4AIB9"/>
<evidence type="ECO:0000313" key="2">
    <source>
        <dbReference type="EMBL" id="ESO93191.1"/>
    </source>
</evidence>
<dbReference type="CTD" id="20243968"/>
<keyword evidence="3" id="KW-1185">Reference proteome</keyword>
<dbReference type="Proteomes" id="UP000030746">
    <property type="component" value="Unassembled WGS sequence"/>
</dbReference>
<feature type="transmembrane region" description="Helical" evidence="1">
    <location>
        <begin position="82"/>
        <end position="99"/>
    </location>
</feature>
<sequence length="100" mass="11335">FVNVEIGVTTVVDIIGVMSWKKRSVITGIMCLMMFLVSLIFTTEGGIYNRYTDVLFNCRVVYIMGIVMSYLMGGIYNGYSDVLFNCGVVYIMGIVMYYLM</sequence>
<protein>
    <submittedName>
        <fullName evidence="2">Uncharacterized protein</fullName>
    </submittedName>
</protein>